<accession>A0ABS8UBS9</accession>
<dbReference type="EMBL" id="JAJQKU010000002">
    <property type="protein sequence ID" value="MCD9096442.1"/>
    <property type="molecule type" value="Genomic_DNA"/>
</dbReference>
<reference evidence="2" key="1">
    <citation type="submission" date="2021-12" db="EMBL/GenBank/DDBJ databases">
        <authorList>
            <person name="Ulrich A."/>
        </authorList>
    </citation>
    <scope>NUCLEOTIDE SEQUENCE</scope>
    <source>
        <strain evidence="2">A1P009</strain>
    </source>
</reference>
<feature type="domain" description="Microcin J25-processing protein McjB C-terminal" evidence="1">
    <location>
        <begin position="123"/>
        <end position="223"/>
    </location>
</feature>
<evidence type="ECO:0000259" key="1">
    <source>
        <dbReference type="Pfam" id="PF13471"/>
    </source>
</evidence>
<sequence length="225" mass="25302">MSYRMANAVSYCEIDGQLIFLDLESDRYFRLSEALEIRFRAFVQTGETSPNALAELATHRVLVDAQDGELLPRSFALATPHHSAIEREDSSARTALLAVPEVAAVVAYFRSQLRSQRVPLLRLIARASAYRQRHTGHRRGLCSETDLLRAVEAFTRARLLVPIEPRCLLDSLSLLRFLARRGLYAHLIFGVSMDPFAAHCWLQTDDLVLNDSVGNVMAHTPIRTV</sequence>
<evidence type="ECO:0000313" key="2">
    <source>
        <dbReference type="EMBL" id="MCD9096442.1"/>
    </source>
</evidence>
<gene>
    <name evidence="2" type="ORF">LTT95_05750</name>
</gene>
<reference evidence="2" key="2">
    <citation type="journal article" date="2022" name="Syst. Appl. Microbiol.">
        <title>Physiological and genomic characterisation of Luteimonas fraxinea sp. nov., a bacterial species associated with trees tolerant to ash dieback.</title>
        <authorList>
            <person name="Ulrich K."/>
            <person name="Becker R."/>
            <person name="Behrendt U."/>
            <person name="Kube M."/>
            <person name="Schneck V."/>
            <person name="Ulrich A."/>
        </authorList>
    </citation>
    <scope>NUCLEOTIDE SEQUENCE</scope>
    <source>
        <strain evidence="2">A1P009</strain>
    </source>
</reference>
<dbReference type="InterPro" id="IPR032708">
    <property type="entry name" value="McjB_C"/>
</dbReference>
<dbReference type="Pfam" id="PF13471">
    <property type="entry name" value="Transglut_core3"/>
    <property type="match status" value="1"/>
</dbReference>
<dbReference type="RefSeq" id="WP_232135079.1">
    <property type="nucleotide sequence ID" value="NZ_JAJQKU010000002.1"/>
</dbReference>
<proteinExistence type="predicted"/>
<evidence type="ECO:0000313" key="3">
    <source>
        <dbReference type="Proteomes" id="UP001430360"/>
    </source>
</evidence>
<keyword evidence="3" id="KW-1185">Reference proteome</keyword>
<organism evidence="2 3">
    <name type="scientific">Luteimonas fraxinea</name>
    <dbReference type="NCBI Taxonomy" id="2901869"/>
    <lineage>
        <taxon>Bacteria</taxon>
        <taxon>Pseudomonadati</taxon>
        <taxon>Pseudomonadota</taxon>
        <taxon>Gammaproteobacteria</taxon>
        <taxon>Lysobacterales</taxon>
        <taxon>Lysobacteraceae</taxon>
        <taxon>Luteimonas</taxon>
    </lineage>
</organism>
<dbReference type="Proteomes" id="UP001430360">
    <property type="component" value="Unassembled WGS sequence"/>
</dbReference>
<comment type="caution">
    <text evidence="2">The sequence shown here is derived from an EMBL/GenBank/DDBJ whole genome shotgun (WGS) entry which is preliminary data.</text>
</comment>
<name>A0ABS8UBS9_9GAMM</name>
<dbReference type="NCBIfam" id="NF033537">
    <property type="entry name" value="lasso_biosyn_B2"/>
    <property type="match status" value="1"/>
</dbReference>
<dbReference type="InterPro" id="IPR053521">
    <property type="entry name" value="McjB-like"/>
</dbReference>
<protein>
    <submittedName>
        <fullName evidence="2">Lasso peptide biosynthesis B2 protein</fullName>
    </submittedName>
</protein>